<sequence>MSVIRRRVVNSILNLFPVAFFQDEILSDRLQAPSNHRGFGHWAVKFDDPRCKSLWKDFQDKIRQECVVKASKTRLAWVNTDRYHWREMCSTTPADSDGHQFDQPDRCEYRGTFNGVWGVWFVKDESC</sequence>
<accession>A0AA39P2A6</accession>
<dbReference type="EMBL" id="JAUEPU010000137">
    <property type="protein sequence ID" value="KAK0476237.1"/>
    <property type="molecule type" value="Genomic_DNA"/>
</dbReference>
<protein>
    <submittedName>
        <fullName evidence="1">Uncharacterized protein</fullName>
    </submittedName>
</protein>
<comment type="caution">
    <text evidence="1">The sequence shown here is derived from an EMBL/GenBank/DDBJ whole genome shotgun (WGS) entry which is preliminary data.</text>
</comment>
<gene>
    <name evidence="1" type="ORF">EDD18DRAFT_1115642</name>
</gene>
<name>A0AA39P2A6_9AGAR</name>
<evidence type="ECO:0000313" key="2">
    <source>
        <dbReference type="Proteomes" id="UP001175228"/>
    </source>
</evidence>
<reference evidence="1" key="1">
    <citation type="submission" date="2023-06" db="EMBL/GenBank/DDBJ databases">
        <authorList>
            <consortium name="Lawrence Berkeley National Laboratory"/>
            <person name="Ahrendt S."/>
            <person name="Sahu N."/>
            <person name="Indic B."/>
            <person name="Wong-Bajracharya J."/>
            <person name="Merenyi Z."/>
            <person name="Ke H.-M."/>
            <person name="Monk M."/>
            <person name="Kocsube S."/>
            <person name="Drula E."/>
            <person name="Lipzen A."/>
            <person name="Balint B."/>
            <person name="Henrissat B."/>
            <person name="Andreopoulos B."/>
            <person name="Martin F.M."/>
            <person name="Harder C.B."/>
            <person name="Rigling D."/>
            <person name="Ford K.L."/>
            <person name="Foster G.D."/>
            <person name="Pangilinan J."/>
            <person name="Papanicolaou A."/>
            <person name="Barry K."/>
            <person name="LaButti K."/>
            <person name="Viragh M."/>
            <person name="Koriabine M."/>
            <person name="Yan M."/>
            <person name="Riley R."/>
            <person name="Champramary S."/>
            <person name="Plett K.L."/>
            <person name="Tsai I.J."/>
            <person name="Slot J."/>
            <person name="Sipos G."/>
            <person name="Plett J."/>
            <person name="Nagy L.G."/>
            <person name="Grigoriev I.V."/>
        </authorList>
    </citation>
    <scope>NUCLEOTIDE SEQUENCE</scope>
    <source>
        <strain evidence="1">HWK02</strain>
    </source>
</reference>
<dbReference type="Proteomes" id="UP001175228">
    <property type="component" value="Unassembled WGS sequence"/>
</dbReference>
<proteinExistence type="predicted"/>
<organism evidence="1 2">
    <name type="scientific">Armillaria luteobubalina</name>
    <dbReference type="NCBI Taxonomy" id="153913"/>
    <lineage>
        <taxon>Eukaryota</taxon>
        <taxon>Fungi</taxon>
        <taxon>Dikarya</taxon>
        <taxon>Basidiomycota</taxon>
        <taxon>Agaricomycotina</taxon>
        <taxon>Agaricomycetes</taxon>
        <taxon>Agaricomycetidae</taxon>
        <taxon>Agaricales</taxon>
        <taxon>Marasmiineae</taxon>
        <taxon>Physalacriaceae</taxon>
        <taxon>Armillaria</taxon>
    </lineage>
</organism>
<keyword evidence="2" id="KW-1185">Reference proteome</keyword>
<dbReference type="AlphaFoldDB" id="A0AA39P2A6"/>
<evidence type="ECO:0000313" key="1">
    <source>
        <dbReference type="EMBL" id="KAK0476237.1"/>
    </source>
</evidence>